<keyword evidence="3" id="KW-1185">Reference proteome</keyword>
<evidence type="ECO:0000313" key="2">
    <source>
        <dbReference type="EMBL" id="KAH0964794.1"/>
    </source>
</evidence>
<feature type="compositionally biased region" description="Basic and acidic residues" evidence="1">
    <location>
        <begin position="1"/>
        <end position="13"/>
    </location>
</feature>
<protein>
    <submittedName>
        <fullName evidence="2">Uncharacterized protein</fullName>
    </submittedName>
</protein>
<feature type="compositionally biased region" description="Basic and acidic residues" evidence="1">
    <location>
        <begin position="22"/>
        <end position="59"/>
    </location>
</feature>
<reference evidence="2" key="1">
    <citation type="submission" date="2021-09" db="EMBL/GenBank/DDBJ databases">
        <title>A high-quality genome of the endoparasitic fungus Hirsutella rhossiliensis with a comparison of Hirsutella genomes reveals transposable elements contributing to genome size variation.</title>
        <authorList>
            <person name="Lin R."/>
            <person name="Jiao Y."/>
            <person name="Sun X."/>
            <person name="Ling J."/>
            <person name="Xie B."/>
            <person name="Cheng X."/>
        </authorList>
    </citation>
    <scope>NUCLEOTIDE SEQUENCE</scope>
    <source>
        <strain evidence="2">HR02</strain>
    </source>
</reference>
<evidence type="ECO:0000313" key="3">
    <source>
        <dbReference type="Proteomes" id="UP000824596"/>
    </source>
</evidence>
<evidence type="ECO:0000256" key="1">
    <source>
        <dbReference type="SAM" id="MobiDB-lite"/>
    </source>
</evidence>
<dbReference type="AlphaFoldDB" id="A0A9P8N0W3"/>
<dbReference type="EMBL" id="JAIZPD010000003">
    <property type="protein sequence ID" value="KAH0964794.1"/>
    <property type="molecule type" value="Genomic_DNA"/>
</dbReference>
<dbReference type="GeneID" id="68351939"/>
<sequence>MDADEKTTVKIDDETMGCEDLDNSKEDEPHRDETLKRCDALVDKLQESAEKPKPKDKPKVLKPLTKQEMSRMHIMCRFSYGTMDDCERFKYKKAKKAKETKKPEEATKTEATKPQDTIDWIDGNDVETEKKGGLGEVAEENTRLDPNSAET</sequence>
<accession>A0A9P8N0W3</accession>
<feature type="compositionally biased region" description="Basic and acidic residues" evidence="1">
    <location>
        <begin position="100"/>
        <end position="113"/>
    </location>
</feature>
<dbReference type="Proteomes" id="UP000824596">
    <property type="component" value="Unassembled WGS sequence"/>
</dbReference>
<feature type="region of interest" description="Disordered" evidence="1">
    <location>
        <begin position="94"/>
        <end position="151"/>
    </location>
</feature>
<gene>
    <name evidence="2" type="ORF">HRG_02810</name>
</gene>
<name>A0A9P8N0W3_9HYPO</name>
<dbReference type="RefSeq" id="XP_044722307.1">
    <property type="nucleotide sequence ID" value="XM_044861281.1"/>
</dbReference>
<comment type="caution">
    <text evidence="2">The sequence shown here is derived from an EMBL/GenBank/DDBJ whole genome shotgun (WGS) entry which is preliminary data.</text>
</comment>
<organism evidence="2 3">
    <name type="scientific">Hirsutella rhossiliensis</name>
    <dbReference type="NCBI Taxonomy" id="111463"/>
    <lineage>
        <taxon>Eukaryota</taxon>
        <taxon>Fungi</taxon>
        <taxon>Dikarya</taxon>
        <taxon>Ascomycota</taxon>
        <taxon>Pezizomycotina</taxon>
        <taxon>Sordariomycetes</taxon>
        <taxon>Hypocreomycetidae</taxon>
        <taxon>Hypocreales</taxon>
        <taxon>Ophiocordycipitaceae</taxon>
        <taxon>Hirsutella</taxon>
    </lineage>
</organism>
<feature type="region of interest" description="Disordered" evidence="1">
    <location>
        <begin position="1"/>
        <end position="66"/>
    </location>
</feature>
<proteinExistence type="predicted"/>